<dbReference type="PROSITE" id="PS51257">
    <property type="entry name" value="PROKAR_LIPOPROTEIN"/>
    <property type="match status" value="1"/>
</dbReference>
<keyword evidence="1" id="KW-0472">Membrane</keyword>
<protein>
    <recommendedName>
        <fullName evidence="3">EamA family transporter</fullName>
    </recommendedName>
</protein>
<keyword evidence="1" id="KW-1133">Transmembrane helix</keyword>
<dbReference type="EMBL" id="CP146203">
    <property type="protein sequence ID" value="XBH21129.1"/>
    <property type="molecule type" value="Genomic_DNA"/>
</dbReference>
<reference evidence="2" key="1">
    <citation type="submission" date="2024-02" db="EMBL/GenBank/DDBJ databases">
        <title>Tomenella chthoni gen. nov. sp. nov., a member of the family Jonesiaceae isolated from bat guano.</title>
        <authorList>
            <person name="Miller S.L."/>
            <person name="King J."/>
            <person name="Sankaranarayanan K."/>
            <person name="Lawson P.A."/>
        </authorList>
    </citation>
    <scope>NUCLEOTIDE SEQUENCE</scope>
    <source>
        <strain evidence="2">BS-20</strain>
    </source>
</reference>
<dbReference type="AlphaFoldDB" id="A0AAU7DUX1"/>
<evidence type="ECO:0000313" key="2">
    <source>
        <dbReference type="EMBL" id="XBH21129.1"/>
    </source>
</evidence>
<name>A0AAU7DUX1_9MICO</name>
<gene>
    <name evidence="2" type="ORF">V5R04_13040</name>
</gene>
<proteinExistence type="predicted"/>
<sequence length="125" mass="13315">MSEKIVRSNSTVAVAMVLGSCTSLQIGAAFAMKLFPTMGAAGVTILRLFIATVTMGILVRPKVLAWTGLQWRMVTLFGAVLGGMNLVFYSAIARIDLGAAVTIQFLGPWSLPRCRPNVAGRKSGR</sequence>
<accession>A0AAU7DUX1</accession>
<feature type="transmembrane region" description="Helical" evidence="1">
    <location>
        <begin position="71"/>
        <end position="92"/>
    </location>
</feature>
<evidence type="ECO:0000256" key="1">
    <source>
        <dbReference type="SAM" id="Phobius"/>
    </source>
</evidence>
<evidence type="ECO:0008006" key="3">
    <source>
        <dbReference type="Google" id="ProtNLM"/>
    </source>
</evidence>
<feature type="transmembrane region" description="Helical" evidence="1">
    <location>
        <begin position="12"/>
        <end position="32"/>
    </location>
</feature>
<organism evidence="2">
    <name type="scientific">Jonesiaceae bacterium BS-20</name>
    <dbReference type="NCBI Taxonomy" id="3120821"/>
    <lineage>
        <taxon>Bacteria</taxon>
        <taxon>Bacillati</taxon>
        <taxon>Actinomycetota</taxon>
        <taxon>Actinomycetes</taxon>
        <taxon>Micrococcales</taxon>
        <taxon>Jonesiaceae</taxon>
    </lineage>
</organism>
<feature type="transmembrane region" description="Helical" evidence="1">
    <location>
        <begin position="38"/>
        <end position="59"/>
    </location>
</feature>
<keyword evidence="1" id="KW-0812">Transmembrane</keyword>